<dbReference type="PANTHER" id="PTHR43464">
    <property type="entry name" value="METHYLTRANSFERASE"/>
    <property type="match status" value="1"/>
</dbReference>
<evidence type="ECO:0000256" key="2">
    <source>
        <dbReference type="ARBA" id="ARBA00022679"/>
    </source>
</evidence>
<dbReference type="GO" id="GO:0008168">
    <property type="term" value="F:methyltransferase activity"/>
    <property type="evidence" value="ECO:0007669"/>
    <property type="project" value="UniProtKB-KW"/>
</dbReference>
<organism evidence="5 6">
    <name type="scientific">Nocardia cerradoensis</name>
    <dbReference type="NCBI Taxonomy" id="85688"/>
    <lineage>
        <taxon>Bacteria</taxon>
        <taxon>Bacillati</taxon>
        <taxon>Actinomycetota</taxon>
        <taxon>Actinomycetes</taxon>
        <taxon>Mycobacteriales</taxon>
        <taxon>Nocardiaceae</taxon>
        <taxon>Nocardia</taxon>
    </lineage>
</organism>
<keyword evidence="5" id="KW-0689">Ribosomal protein</keyword>
<dbReference type="InterPro" id="IPR041698">
    <property type="entry name" value="Methyltransf_25"/>
</dbReference>
<evidence type="ECO:0000259" key="4">
    <source>
        <dbReference type="Pfam" id="PF13649"/>
    </source>
</evidence>
<dbReference type="GO" id="GO:0032259">
    <property type="term" value="P:methylation"/>
    <property type="evidence" value="ECO:0007669"/>
    <property type="project" value="UniProtKB-KW"/>
</dbReference>
<dbReference type="AlphaFoldDB" id="A0A231HE48"/>
<proteinExistence type="predicted"/>
<keyword evidence="2 5" id="KW-0808">Transferase</keyword>
<dbReference type="Gene3D" id="3.40.50.150">
    <property type="entry name" value="Vaccinia Virus protein VP39"/>
    <property type="match status" value="1"/>
</dbReference>
<comment type="caution">
    <text evidence="5">The sequence shown here is derived from an EMBL/GenBank/DDBJ whole genome shotgun (WGS) entry which is preliminary data.</text>
</comment>
<keyword evidence="1 5" id="KW-0489">Methyltransferase</keyword>
<evidence type="ECO:0000256" key="3">
    <source>
        <dbReference type="ARBA" id="ARBA00022691"/>
    </source>
</evidence>
<dbReference type="SUPFAM" id="SSF53335">
    <property type="entry name" value="S-adenosyl-L-methionine-dependent methyltransferases"/>
    <property type="match status" value="1"/>
</dbReference>
<dbReference type="PANTHER" id="PTHR43464:SF19">
    <property type="entry name" value="UBIQUINONE BIOSYNTHESIS O-METHYLTRANSFERASE, MITOCHONDRIAL"/>
    <property type="match status" value="1"/>
</dbReference>
<dbReference type="Pfam" id="PF13649">
    <property type="entry name" value="Methyltransf_25"/>
    <property type="match status" value="1"/>
</dbReference>
<dbReference type="EMBL" id="NGAF01000001">
    <property type="protein sequence ID" value="OXR47220.1"/>
    <property type="molecule type" value="Genomic_DNA"/>
</dbReference>
<dbReference type="Proteomes" id="UP000215506">
    <property type="component" value="Unassembled WGS sequence"/>
</dbReference>
<evidence type="ECO:0000313" key="6">
    <source>
        <dbReference type="Proteomes" id="UP000215506"/>
    </source>
</evidence>
<dbReference type="InterPro" id="IPR029063">
    <property type="entry name" value="SAM-dependent_MTases_sf"/>
</dbReference>
<keyword evidence="3" id="KW-0949">S-adenosyl-L-methionine</keyword>
<evidence type="ECO:0000256" key="1">
    <source>
        <dbReference type="ARBA" id="ARBA00022603"/>
    </source>
</evidence>
<dbReference type="EC" id="2.1.1.-" evidence="5"/>
<evidence type="ECO:0000313" key="5">
    <source>
        <dbReference type="EMBL" id="OXR47220.1"/>
    </source>
</evidence>
<reference evidence="5 6" key="1">
    <citation type="submission" date="2017-07" db="EMBL/GenBank/DDBJ databases">
        <title>First draft Genome Sequence of Nocardia cerradoensis isolated from human infection.</title>
        <authorList>
            <person name="Carrasco G."/>
        </authorList>
    </citation>
    <scope>NUCLEOTIDE SEQUENCE [LARGE SCALE GENOMIC DNA]</scope>
    <source>
        <strain evidence="5 6">CNM20130759</strain>
    </source>
</reference>
<keyword evidence="6" id="KW-1185">Reference proteome</keyword>
<dbReference type="GO" id="GO:0005840">
    <property type="term" value="C:ribosome"/>
    <property type="evidence" value="ECO:0007669"/>
    <property type="project" value="UniProtKB-KW"/>
</dbReference>
<accession>A0A231HE48</accession>
<sequence length="225" mass="24098">MHAGVMTQAAEFWNTVYDDDTAPWVIGEPQPAIVEVERQGLIRGRVLDVGTGAGEHTIALTALGYDVLGIDLSPSAVEYARRNADAKGVPAARFRVADAVRLGADPAAAAELGVFDTIVDSALFHIFREDPGNRADYVRSLHTLCAPGGLVHVLALSDADPGFGPRISDRLLRESFDAGWELEDLRPASYRGRVTPVVADQVAGLDVAEDGTVDTAAWLARIRRV</sequence>
<gene>
    <name evidence="5" type="primary">prmA</name>
    <name evidence="5" type="ORF">B7C42_00342</name>
</gene>
<dbReference type="CDD" id="cd02440">
    <property type="entry name" value="AdoMet_MTases"/>
    <property type="match status" value="1"/>
</dbReference>
<name>A0A231HE48_9NOCA</name>
<keyword evidence="5" id="KW-0687">Ribonucleoprotein</keyword>
<feature type="domain" description="Methyltransferase" evidence="4">
    <location>
        <begin position="46"/>
        <end position="149"/>
    </location>
</feature>
<protein>
    <submittedName>
        <fullName evidence="5">Ribosomal protein L11 methyltransferase</fullName>
        <ecNumber evidence="5">2.1.1.-</ecNumber>
    </submittedName>
</protein>